<evidence type="ECO:0000313" key="7">
    <source>
        <dbReference type="Proteomes" id="UP000286510"/>
    </source>
</evidence>
<dbReference type="InterPro" id="IPR008271">
    <property type="entry name" value="Ser/Thr_kinase_AS"/>
</dbReference>
<dbReference type="PANTHER" id="PTHR44329">
    <property type="entry name" value="SERINE/THREONINE-PROTEIN KINASE TNNI3K-RELATED"/>
    <property type="match status" value="1"/>
</dbReference>
<protein>
    <recommendedName>
        <fullName evidence="3">Protein kinase domain-containing protein</fullName>
    </recommendedName>
</protein>
<evidence type="ECO:0000313" key="6">
    <source>
        <dbReference type="Proteomes" id="UP000266239"/>
    </source>
</evidence>
<name>A0A396ZLU6_APHAT</name>
<keyword evidence="2" id="KW-0732">Signal</keyword>
<dbReference type="PROSITE" id="PS00108">
    <property type="entry name" value="PROTEIN_KINASE_ST"/>
    <property type="match status" value="1"/>
</dbReference>
<dbReference type="SMART" id="SM00220">
    <property type="entry name" value="S_TKc"/>
    <property type="match status" value="1"/>
</dbReference>
<comment type="caution">
    <text evidence="4">The sequence shown here is derived from an EMBL/GenBank/DDBJ whole genome shotgun (WGS) entry which is preliminary data.</text>
</comment>
<accession>A0A396ZLU6</accession>
<feature type="domain" description="Protein kinase" evidence="3">
    <location>
        <begin position="278"/>
        <end position="557"/>
    </location>
</feature>
<keyword evidence="1" id="KW-0472">Membrane</keyword>
<dbReference type="InterPro" id="IPR011009">
    <property type="entry name" value="Kinase-like_dom_sf"/>
</dbReference>
<dbReference type="PROSITE" id="PS51257">
    <property type="entry name" value="PROKAR_LIPOPROTEIN"/>
    <property type="match status" value="1"/>
</dbReference>
<feature type="chain" id="PRO_5035662737" description="Protein kinase domain-containing protein" evidence="2">
    <location>
        <begin position="19"/>
        <end position="560"/>
    </location>
</feature>
<dbReference type="GO" id="GO:0004674">
    <property type="term" value="F:protein serine/threonine kinase activity"/>
    <property type="evidence" value="ECO:0007669"/>
    <property type="project" value="TreeGrafter"/>
</dbReference>
<keyword evidence="1" id="KW-1133">Transmembrane helix</keyword>
<evidence type="ECO:0000256" key="1">
    <source>
        <dbReference type="SAM" id="Phobius"/>
    </source>
</evidence>
<sequence>MRSTHVLLALALAAVTAAQTPTTTSAPITAACNETLSNLNKAVAAAKGLNCKINNPAAFCTTDVCSNIHRMGKIAVESGCGKQSLSDVKYTFPKMCDADDKCSKLVTQMTTNLQNCIEDPRKVGTSASCQPCRTLNDTTFRTSLTSICGYEQAAFDFVLTDEGLVNSFAQCESLKTDKVAKDNAAAADTGSNSTVFVIIGIACAILIILGAVIYKLKLKNDIAKRNFDYINNDSHTINNNGQDYGHNDKYTGPEVGRIANDIRFDEELAQFRIPQNEIQNVSLLVKGGYGVVFHATFGRDDVAMKQLLPSKSKDFDAIQEFMNEIRLCARLEHPKIVKFIGIAWSTLHDLAVLSEFMPRGDVSALLKKDGKKHESHRVLHWHTSSSSSITKTQIAADVADALVYLHSFQPTIIHRDLKSKNVLLSDTWEAKLSDFGISRVTSLDDTMTSNVGTVAWIAPEVLTGGRYTEKADIYSFGVLLSELDTTDAPYANLMNKSKDAAFSNARIALMVSEGTLKPDFTNRMPEGLLTLALECLAFDEADRPTAMALSYKIHTIAKSL</sequence>
<evidence type="ECO:0000313" key="5">
    <source>
        <dbReference type="EMBL" id="RHZ29527.1"/>
    </source>
</evidence>
<dbReference type="Proteomes" id="UP000266239">
    <property type="component" value="Unassembled WGS sequence"/>
</dbReference>
<dbReference type="PANTHER" id="PTHR44329:SF214">
    <property type="entry name" value="PROTEIN KINASE DOMAIN-CONTAINING PROTEIN"/>
    <property type="match status" value="1"/>
</dbReference>
<evidence type="ECO:0000259" key="3">
    <source>
        <dbReference type="PROSITE" id="PS50011"/>
    </source>
</evidence>
<gene>
    <name evidence="4" type="ORF">DYB25_007577</name>
    <name evidence="5" type="ORF">DYB26_012084</name>
</gene>
<dbReference type="SUPFAM" id="SSF56112">
    <property type="entry name" value="Protein kinase-like (PK-like)"/>
    <property type="match status" value="1"/>
</dbReference>
<dbReference type="AlphaFoldDB" id="A0A396ZLU6"/>
<dbReference type="Gene3D" id="1.10.510.10">
    <property type="entry name" value="Transferase(Phosphotransferase) domain 1"/>
    <property type="match status" value="1"/>
</dbReference>
<reference evidence="6 7" key="1">
    <citation type="submission" date="2018-08" db="EMBL/GenBank/DDBJ databases">
        <title>Aphanomyces genome sequencing and annotation.</title>
        <authorList>
            <person name="Minardi D."/>
            <person name="Oidtmann B."/>
            <person name="Van Der Giezen M."/>
            <person name="Studholme D.J."/>
        </authorList>
    </citation>
    <scope>NUCLEOTIDE SEQUENCE [LARGE SCALE GENOMIC DNA]</scope>
    <source>
        <strain evidence="5 7">FDL457</strain>
        <strain evidence="4 6">Yx</strain>
    </source>
</reference>
<dbReference type="PROSITE" id="PS50011">
    <property type="entry name" value="PROTEIN_KINASE_DOM"/>
    <property type="match status" value="1"/>
</dbReference>
<dbReference type="InterPro" id="IPR051681">
    <property type="entry name" value="Ser/Thr_Kinases-Pseudokinases"/>
</dbReference>
<dbReference type="EMBL" id="QUTA01013215">
    <property type="protein sequence ID" value="RHX96722.1"/>
    <property type="molecule type" value="Genomic_DNA"/>
</dbReference>
<dbReference type="GO" id="GO:0005524">
    <property type="term" value="F:ATP binding"/>
    <property type="evidence" value="ECO:0007669"/>
    <property type="project" value="InterPro"/>
</dbReference>
<keyword evidence="1" id="KW-0812">Transmembrane</keyword>
<evidence type="ECO:0000256" key="2">
    <source>
        <dbReference type="SAM" id="SignalP"/>
    </source>
</evidence>
<evidence type="ECO:0000313" key="4">
    <source>
        <dbReference type="EMBL" id="RHX96722.1"/>
    </source>
</evidence>
<dbReference type="InterPro" id="IPR000719">
    <property type="entry name" value="Prot_kinase_dom"/>
</dbReference>
<dbReference type="VEuPathDB" id="FungiDB:H257_09962"/>
<organism evidence="4 6">
    <name type="scientific">Aphanomyces astaci</name>
    <name type="common">Crayfish plague agent</name>
    <dbReference type="NCBI Taxonomy" id="112090"/>
    <lineage>
        <taxon>Eukaryota</taxon>
        <taxon>Sar</taxon>
        <taxon>Stramenopiles</taxon>
        <taxon>Oomycota</taxon>
        <taxon>Saprolegniomycetes</taxon>
        <taxon>Saprolegniales</taxon>
        <taxon>Verrucalvaceae</taxon>
        <taxon>Aphanomyces</taxon>
    </lineage>
</organism>
<dbReference type="EMBL" id="QUTF01011197">
    <property type="protein sequence ID" value="RHZ29527.1"/>
    <property type="molecule type" value="Genomic_DNA"/>
</dbReference>
<feature type="signal peptide" evidence="2">
    <location>
        <begin position="1"/>
        <end position="18"/>
    </location>
</feature>
<feature type="transmembrane region" description="Helical" evidence="1">
    <location>
        <begin position="195"/>
        <end position="216"/>
    </location>
</feature>
<proteinExistence type="predicted"/>
<dbReference type="Pfam" id="PF00069">
    <property type="entry name" value="Pkinase"/>
    <property type="match status" value="1"/>
</dbReference>
<dbReference type="Proteomes" id="UP000286510">
    <property type="component" value="Unassembled WGS sequence"/>
</dbReference>